<accession>A0A2C6WKM7</accession>
<proteinExistence type="predicted"/>
<dbReference type="AlphaFoldDB" id="A0A2C6WKM7"/>
<dbReference type="RefSeq" id="WP_099091262.1">
    <property type="nucleotide sequence ID" value="NZ_CP093217.1"/>
</dbReference>
<gene>
    <name evidence="1" type="ORF">BTJ66_12450</name>
    <name evidence="2" type="ORF">MNY58_10160</name>
</gene>
<dbReference type="EMBL" id="CP093217">
    <property type="protein sequence ID" value="UQW80940.1"/>
    <property type="molecule type" value="Genomic_DNA"/>
</dbReference>
<dbReference type="EMBL" id="MRZN01000028">
    <property type="protein sequence ID" value="PHK48645.1"/>
    <property type="molecule type" value="Genomic_DNA"/>
</dbReference>
<evidence type="ECO:0000313" key="1">
    <source>
        <dbReference type="EMBL" id="PHK48645.1"/>
    </source>
</evidence>
<reference evidence="1" key="3">
    <citation type="submission" date="2017-10" db="EMBL/GenBank/DDBJ databases">
        <authorList>
            <person name="Vrbovska V."/>
            <person name="Kovarovic V."/>
            <person name="Indrakova A."/>
        </authorList>
    </citation>
    <scope>NUCLEOTIDE SEQUENCE</scope>
    <source>
        <strain evidence="1">CCM 8730</strain>
    </source>
</reference>
<sequence length="69" mass="7834">MDIDIIKYYLNSEEYDGVFLYLNGNDKKDSIAVNKIDETLSNESALVITGPFEQVVNLNYVTLIQPFGK</sequence>
<keyword evidence="4" id="KW-1185">Reference proteome</keyword>
<protein>
    <submittedName>
        <fullName evidence="1">Uncharacterized protein</fullName>
    </submittedName>
</protein>
<evidence type="ECO:0000313" key="3">
    <source>
        <dbReference type="Proteomes" id="UP000223828"/>
    </source>
</evidence>
<dbReference type="Proteomes" id="UP001056588">
    <property type="component" value="Chromosome"/>
</dbReference>
<reference evidence="1" key="1">
    <citation type="journal article" date="2017" name="Appl. Environ. Microbiol.">
        <title>Staphylococcus edaphicus sp. nov., isolated in Antarctica, harbours mecC gene and genomic islands with suspected role in adaptation to extreme environment.</title>
        <authorList>
            <person name="Pantucek R."/>
            <person name="Sedlacek I."/>
            <person name="Indrakova A."/>
            <person name="Vrbovska V."/>
            <person name="Maslanova I."/>
            <person name="Kovarovic V."/>
            <person name="Svec P."/>
            <person name="Kralova S."/>
            <person name="Kristofova L."/>
            <person name="Keklakova J."/>
            <person name="Petras P."/>
            <person name="Doskar J."/>
        </authorList>
    </citation>
    <scope>NUCLEOTIDE SEQUENCE</scope>
    <source>
        <strain evidence="1">CCM 8730</strain>
    </source>
</reference>
<name>A0A2C6WKM7_9STAP</name>
<organism evidence="1 3">
    <name type="scientific">Staphylococcus edaphicus</name>
    <dbReference type="NCBI Taxonomy" id="1955013"/>
    <lineage>
        <taxon>Bacteria</taxon>
        <taxon>Bacillati</taxon>
        <taxon>Bacillota</taxon>
        <taxon>Bacilli</taxon>
        <taxon>Bacillales</taxon>
        <taxon>Staphylococcaceae</taxon>
        <taxon>Staphylococcus</taxon>
    </lineage>
</organism>
<reference evidence="3" key="2">
    <citation type="submission" date="2017-10" db="EMBL/GenBank/DDBJ databases">
        <title>Staphylococcus edaphicus sp. nov., isolated in Antarctica, harbouring mecC gene and genomic islands essential in adaptation to extreme environment.</title>
        <authorList>
            <person name="Pantucek R."/>
            <person name="Sedlacek I."/>
            <person name="Indrakova A."/>
            <person name="Vrbovska V."/>
            <person name="Maslanova I."/>
            <person name="Kovarovic V."/>
            <person name="Svec P."/>
            <person name="Kralova S."/>
            <person name="Kristofova L."/>
            <person name="Keklakova J."/>
            <person name="Petras P."/>
            <person name="Doskar J."/>
        </authorList>
    </citation>
    <scope>NUCLEOTIDE SEQUENCE [LARGE SCALE GENOMIC DNA]</scope>
    <source>
        <strain evidence="3">CCM 5085</strain>
    </source>
</reference>
<reference evidence="2" key="4">
    <citation type="submission" date="2022-03" db="EMBL/GenBank/DDBJ databases">
        <title>Complete Genome Sequence of Staphylococcus edaphicus strain CCM 8731.</title>
        <authorList>
            <person name="Rimmer C.O."/>
            <person name="Thomas J.C."/>
        </authorList>
    </citation>
    <scope>NUCLEOTIDE SEQUENCE</scope>
    <source>
        <strain evidence="2">CCM 8731</strain>
    </source>
</reference>
<dbReference type="Proteomes" id="UP000223828">
    <property type="component" value="Unassembled WGS sequence"/>
</dbReference>
<evidence type="ECO:0000313" key="2">
    <source>
        <dbReference type="EMBL" id="UQW80940.1"/>
    </source>
</evidence>
<dbReference type="OrthoDB" id="2406339at2"/>
<evidence type="ECO:0000313" key="4">
    <source>
        <dbReference type="Proteomes" id="UP001056588"/>
    </source>
</evidence>